<keyword evidence="2" id="KW-0472">Membrane</keyword>
<gene>
    <name evidence="3" type="ORF">NQ318_018608</name>
</gene>
<proteinExistence type="predicted"/>
<dbReference type="EMBL" id="JAPWTK010000001">
    <property type="protein sequence ID" value="KAJ8963143.1"/>
    <property type="molecule type" value="Genomic_DNA"/>
</dbReference>
<keyword evidence="1" id="KW-0808">Transferase</keyword>
<dbReference type="GO" id="GO:0008194">
    <property type="term" value="F:UDP-glycosyltransferase activity"/>
    <property type="evidence" value="ECO:0007669"/>
    <property type="project" value="InterPro"/>
</dbReference>
<keyword evidence="2" id="KW-1133">Transmembrane helix</keyword>
<evidence type="ECO:0000313" key="4">
    <source>
        <dbReference type="Proteomes" id="UP001162162"/>
    </source>
</evidence>
<feature type="transmembrane region" description="Helical" evidence="2">
    <location>
        <begin position="54"/>
        <end position="74"/>
    </location>
</feature>
<keyword evidence="4" id="KW-1185">Reference proteome</keyword>
<reference evidence="3" key="1">
    <citation type="journal article" date="2023" name="Insect Mol. Biol.">
        <title>Genome sequencing provides insights into the evolution of gene families encoding plant cell wall-degrading enzymes in longhorned beetles.</title>
        <authorList>
            <person name="Shin N.R."/>
            <person name="Okamura Y."/>
            <person name="Kirsch R."/>
            <person name="Pauchet Y."/>
        </authorList>
    </citation>
    <scope>NUCLEOTIDE SEQUENCE</scope>
    <source>
        <strain evidence="3">AMC_N1</strain>
    </source>
</reference>
<protein>
    <submittedName>
        <fullName evidence="3">Uncharacterized protein</fullName>
    </submittedName>
</protein>
<comment type="caution">
    <text evidence="3">The sequence shown here is derived from an EMBL/GenBank/DDBJ whole genome shotgun (WGS) entry which is preliminary data.</text>
</comment>
<name>A0AAV8ZFQ2_9CUCU</name>
<evidence type="ECO:0000313" key="3">
    <source>
        <dbReference type="EMBL" id="KAJ8963143.1"/>
    </source>
</evidence>
<evidence type="ECO:0000256" key="2">
    <source>
        <dbReference type="SAM" id="Phobius"/>
    </source>
</evidence>
<dbReference type="InterPro" id="IPR002213">
    <property type="entry name" value="UDP_glucos_trans"/>
</dbReference>
<dbReference type="Pfam" id="PF00201">
    <property type="entry name" value="UDPGT"/>
    <property type="match status" value="1"/>
</dbReference>
<evidence type="ECO:0000256" key="1">
    <source>
        <dbReference type="ARBA" id="ARBA00022679"/>
    </source>
</evidence>
<dbReference type="Proteomes" id="UP001162162">
    <property type="component" value="Unassembled WGS sequence"/>
</dbReference>
<organism evidence="3 4">
    <name type="scientific">Aromia moschata</name>
    <dbReference type="NCBI Taxonomy" id="1265417"/>
    <lineage>
        <taxon>Eukaryota</taxon>
        <taxon>Metazoa</taxon>
        <taxon>Ecdysozoa</taxon>
        <taxon>Arthropoda</taxon>
        <taxon>Hexapoda</taxon>
        <taxon>Insecta</taxon>
        <taxon>Pterygota</taxon>
        <taxon>Neoptera</taxon>
        <taxon>Endopterygota</taxon>
        <taxon>Coleoptera</taxon>
        <taxon>Polyphaga</taxon>
        <taxon>Cucujiformia</taxon>
        <taxon>Chrysomeloidea</taxon>
        <taxon>Cerambycidae</taxon>
        <taxon>Cerambycinae</taxon>
        <taxon>Callichromatini</taxon>
        <taxon>Aromia</taxon>
    </lineage>
</organism>
<sequence>MSYKDNIKRKSLMLRDQPLKPIDVAIYWSEFVMRYNGTSHLLNKGMKLYRFQNLLLDVTAFLLLISVTTVIIFLKTCKFIFKPLGFKDCELQVKIKEKRS</sequence>
<dbReference type="AlphaFoldDB" id="A0AAV8ZFQ2"/>
<accession>A0AAV8ZFQ2</accession>
<keyword evidence="2" id="KW-0812">Transmembrane</keyword>